<evidence type="ECO:0000313" key="2">
    <source>
        <dbReference type="EMBL" id="KAG8200283.1"/>
    </source>
</evidence>
<keyword evidence="3" id="KW-1185">Reference proteome</keyword>
<gene>
    <name evidence="2" type="ORF">JTE90_021933</name>
</gene>
<feature type="compositionally biased region" description="Polar residues" evidence="1">
    <location>
        <begin position="73"/>
        <end position="83"/>
    </location>
</feature>
<feature type="region of interest" description="Disordered" evidence="1">
    <location>
        <begin position="49"/>
        <end position="91"/>
    </location>
</feature>
<evidence type="ECO:0000256" key="1">
    <source>
        <dbReference type="SAM" id="MobiDB-lite"/>
    </source>
</evidence>
<dbReference type="EMBL" id="JAFNEN010000017">
    <property type="protein sequence ID" value="KAG8200283.1"/>
    <property type="molecule type" value="Genomic_DNA"/>
</dbReference>
<accession>A0AAV6VX07</accession>
<sequence length="91" mass="10653">MKFIDIQRTQEEAKRQSAKYPQYKTSNKRPTRNQNRNLSLILPTPFKNSTVAQKFQTKRCGIQNRRRKKRYATASSHKTTLSAQRPGERGT</sequence>
<dbReference type="AlphaFoldDB" id="A0AAV6VX07"/>
<proteinExistence type="predicted"/>
<protein>
    <submittedName>
        <fullName evidence="2">Uncharacterized protein</fullName>
    </submittedName>
</protein>
<name>A0AAV6VX07_9ARAC</name>
<comment type="caution">
    <text evidence="2">The sequence shown here is derived from an EMBL/GenBank/DDBJ whole genome shotgun (WGS) entry which is preliminary data.</text>
</comment>
<organism evidence="2 3">
    <name type="scientific">Oedothorax gibbosus</name>
    <dbReference type="NCBI Taxonomy" id="931172"/>
    <lineage>
        <taxon>Eukaryota</taxon>
        <taxon>Metazoa</taxon>
        <taxon>Ecdysozoa</taxon>
        <taxon>Arthropoda</taxon>
        <taxon>Chelicerata</taxon>
        <taxon>Arachnida</taxon>
        <taxon>Araneae</taxon>
        <taxon>Araneomorphae</taxon>
        <taxon>Entelegynae</taxon>
        <taxon>Araneoidea</taxon>
        <taxon>Linyphiidae</taxon>
        <taxon>Erigoninae</taxon>
        <taxon>Oedothorax</taxon>
    </lineage>
</organism>
<dbReference type="Proteomes" id="UP000827092">
    <property type="component" value="Unassembled WGS sequence"/>
</dbReference>
<reference evidence="2 3" key="1">
    <citation type="journal article" date="2022" name="Nat. Ecol. Evol.">
        <title>A masculinizing supergene underlies an exaggerated male reproductive morph in a spider.</title>
        <authorList>
            <person name="Hendrickx F."/>
            <person name="De Corte Z."/>
            <person name="Sonet G."/>
            <person name="Van Belleghem S.M."/>
            <person name="Kostlbacher S."/>
            <person name="Vangestel C."/>
        </authorList>
    </citation>
    <scope>NUCLEOTIDE SEQUENCE [LARGE SCALE GENOMIC DNA]</scope>
    <source>
        <strain evidence="2">W744_W776</strain>
    </source>
</reference>
<evidence type="ECO:0000313" key="3">
    <source>
        <dbReference type="Proteomes" id="UP000827092"/>
    </source>
</evidence>
<feature type="region of interest" description="Disordered" evidence="1">
    <location>
        <begin position="1"/>
        <end position="36"/>
    </location>
</feature>